<accession>A0A9P3F7B8</accession>
<dbReference type="AlphaFoldDB" id="A0A9P3F7B8"/>
<organism evidence="2 3">
    <name type="scientific">Cercospora kikuchii</name>
    <dbReference type="NCBI Taxonomy" id="84275"/>
    <lineage>
        <taxon>Eukaryota</taxon>
        <taxon>Fungi</taxon>
        <taxon>Dikarya</taxon>
        <taxon>Ascomycota</taxon>
        <taxon>Pezizomycotina</taxon>
        <taxon>Dothideomycetes</taxon>
        <taxon>Dothideomycetidae</taxon>
        <taxon>Mycosphaerellales</taxon>
        <taxon>Mycosphaerellaceae</taxon>
        <taxon>Cercospora</taxon>
    </lineage>
</organism>
<evidence type="ECO:0000313" key="3">
    <source>
        <dbReference type="Proteomes" id="UP000825890"/>
    </source>
</evidence>
<dbReference type="GeneID" id="68286104"/>
<evidence type="ECO:0000313" key="2">
    <source>
        <dbReference type="EMBL" id="GIZ37066.1"/>
    </source>
</evidence>
<keyword evidence="3" id="KW-1185">Reference proteome</keyword>
<feature type="compositionally biased region" description="Basic and acidic residues" evidence="1">
    <location>
        <begin position="13"/>
        <end position="27"/>
    </location>
</feature>
<sequence>MAPNDSSPRHPRSSTETERTLIADEGQHPTSSSRAASPARTLVDTSTPTPYRGFPSQAEYLAALREWAEEKRYLQPSTTTLTGYYGKETLQAYADRPRHEFGISRKLREMKEKKQGRK</sequence>
<proteinExistence type="predicted"/>
<gene>
    <name evidence="2" type="ORF">CKM354_000052900</name>
</gene>
<dbReference type="RefSeq" id="XP_044651553.1">
    <property type="nucleotide sequence ID" value="XM_044795618.1"/>
</dbReference>
<dbReference type="OrthoDB" id="5381976at2759"/>
<protein>
    <submittedName>
        <fullName evidence="2">Uncharacterized protein</fullName>
    </submittedName>
</protein>
<reference evidence="2 3" key="1">
    <citation type="submission" date="2021-01" db="EMBL/GenBank/DDBJ databases">
        <title>Cercospora kikuchii MAFF 305040 whole genome shotgun sequence.</title>
        <authorList>
            <person name="Kashiwa T."/>
            <person name="Suzuki T."/>
        </authorList>
    </citation>
    <scope>NUCLEOTIDE SEQUENCE [LARGE SCALE GENOMIC DNA]</scope>
    <source>
        <strain evidence="2 3">MAFF 305040</strain>
    </source>
</reference>
<evidence type="ECO:0000256" key="1">
    <source>
        <dbReference type="SAM" id="MobiDB-lite"/>
    </source>
</evidence>
<feature type="region of interest" description="Disordered" evidence="1">
    <location>
        <begin position="1"/>
        <end position="54"/>
    </location>
</feature>
<dbReference type="Proteomes" id="UP000825890">
    <property type="component" value="Unassembled WGS sequence"/>
</dbReference>
<dbReference type="EMBL" id="BOLY01000001">
    <property type="protein sequence ID" value="GIZ37066.1"/>
    <property type="molecule type" value="Genomic_DNA"/>
</dbReference>
<name>A0A9P3F7B8_9PEZI</name>
<comment type="caution">
    <text evidence="2">The sequence shown here is derived from an EMBL/GenBank/DDBJ whole genome shotgun (WGS) entry which is preliminary data.</text>
</comment>
<feature type="compositionally biased region" description="Low complexity" evidence="1">
    <location>
        <begin position="29"/>
        <end position="41"/>
    </location>
</feature>